<dbReference type="RefSeq" id="WP_148691964.1">
    <property type="nucleotide sequence ID" value="NZ_CP020477.1"/>
</dbReference>
<dbReference type="InterPro" id="IPR013149">
    <property type="entry name" value="ADH-like_C"/>
</dbReference>
<dbReference type="OrthoDB" id="8709at2157"/>
<dbReference type="EMBL" id="CP020477">
    <property type="protein sequence ID" value="ARM76180.1"/>
    <property type="molecule type" value="Genomic_DNA"/>
</dbReference>
<dbReference type="GO" id="GO:0070402">
    <property type="term" value="F:NADPH binding"/>
    <property type="evidence" value="ECO:0007669"/>
    <property type="project" value="TreeGrafter"/>
</dbReference>
<evidence type="ECO:0000256" key="1">
    <source>
        <dbReference type="ARBA" id="ARBA00022857"/>
    </source>
</evidence>
<dbReference type="STRING" id="282676.B6F84_09210"/>
<keyword evidence="1" id="KW-0521">NADP</keyword>
<reference evidence="4 5" key="1">
    <citation type="submission" date="2017-03" db="EMBL/GenBank/DDBJ databases">
        <title>Sulfur activation and transportation mechanism of thermophilic Archaea Acidianus manzaensis YN-25.</title>
        <authorList>
            <person name="Ma Y."/>
            <person name="Yang Y."/>
            <person name="Xia J."/>
        </authorList>
    </citation>
    <scope>NUCLEOTIDE SEQUENCE [LARGE SCALE GENOMIC DNA]</scope>
    <source>
        <strain evidence="4 5">YN-25</strain>
    </source>
</reference>
<dbReference type="AlphaFoldDB" id="A0A1W6K128"/>
<evidence type="ECO:0000259" key="3">
    <source>
        <dbReference type="SMART" id="SM00829"/>
    </source>
</evidence>
<protein>
    <recommendedName>
        <fullName evidence="3">Enoyl reductase (ER) domain-containing protein</fullName>
    </recommendedName>
</protein>
<dbReference type="InterPro" id="IPR011032">
    <property type="entry name" value="GroES-like_sf"/>
</dbReference>
<dbReference type="Gene3D" id="3.90.180.10">
    <property type="entry name" value="Medium-chain alcohol dehydrogenases, catalytic domain"/>
    <property type="match status" value="1"/>
</dbReference>
<sequence>MKAGLLIDRNKLIVKDVSDPKIENEEVIVKVRKASITRFDLMNINNPTKLPIIPGAEFAGDVDGKKVAVYTRTYDGTCKMCRKGMEMFCLSGKRIGVDINGGFAEYVKVPKSNIFYSDLSYEILSSLSLTALAPYHALRTANVKKEDTVIVLGASSNTGIFALQLAEIIGAKTIGITNNNIKVSKNIFNYAEAIEKVKETTDGEMGDIIINPLGSKYLDLALKLVKKGGTIVTFGTLYGSEAKINLSYLYLNQISLIGTVRGTVQEFKELLELCKKCKPYIWKEFSLEQINDAISEMSSSERKGRIVLNIN</sequence>
<accession>A0A1W6K128</accession>
<dbReference type="GeneID" id="41591100"/>
<keyword evidence="2" id="KW-0560">Oxidoreductase</keyword>
<dbReference type="PANTHER" id="PTHR48106:SF18">
    <property type="entry name" value="QUINONE OXIDOREDUCTASE PIG3"/>
    <property type="match status" value="1"/>
</dbReference>
<dbReference type="GO" id="GO:0016651">
    <property type="term" value="F:oxidoreductase activity, acting on NAD(P)H"/>
    <property type="evidence" value="ECO:0007669"/>
    <property type="project" value="TreeGrafter"/>
</dbReference>
<dbReference type="Pfam" id="PF00107">
    <property type="entry name" value="ADH_zinc_N"/>
    <property type="match status" value="1"/>
</dbReference>
<name>A0A1W6K128_9CREN</name>
<dbReference type="SMART" id="SM00829">
    <property type="entry name" value="PKS_ER"/>
    <property type="match status" value="1"/>
</dbReference>
<dbReference type="InterPro" id="IPR020843">
    <property type="entry name" value="ER"/>
</dbReference>
<gene>
    <name evidence="4" type="ORF">B6F84_09210</name>
</gene>
<organism evidence="4 5">
    <name type="scientific">Acidianus manzaensis</name>
    <dbReference type="NCBI Taxonomy" id="282676"/>
    <lineage>
        <taxon>Archaea</taxon>
        <taxon>Thermoproteota</taxon>
        <taxon>Thermoprotei</taxon>
        <taxon>Sulfolobales</taxon>
        <taxon>Sulfolobaceae</taxon>
        <taxon>Acidianus</taxon>
    </lineage>
</organism>
<keyword evidence="5" id="KW-1185">Reference proteome</keyword>
<dbReference type="KEGG" id="aman:B6F84_09210"/>
<dbReference type="SUPFAM" id="SSF51735">
    <property type="entry name" value="NAD(P)-binding Rossmann-fold domains"/>
    <property type="match status" value="1"/>
</dbReference>
<evidence type="ECO:0000313" key="5">
    <source>
        <dbReference type="Proteomes" id="UP000193404"/>
    </source>
</evidence>
<evidence type="ECO:0000313" key="4">
    <source>
        <dbReference type="EMBL" id="ARM76180.1"/>
    </source>
</evidence>
<dbReference type="PANTHER" id="PTHR48106">
    <property type="entry name" value="QUINONE OXIDOREDUCTASE PIG3-RELATED"/>
    <property type="match status" value="1"/>
</dbReference>
<dbReference type="Pfam" id="PF08240">
    <property type="entry name" value="ADH_N"/>
    <property type="match status" value="1"/>
</dbReference>
<feature type="domain" description="Enoyl reductase (ER)" evidence="3">
    <location>
        <begin position="4"/>
        <end position="308"/>
    </location>
</feature>
<dbReference type="Proteomes" id="UP000193404">
    <property type="component" value="Chromosome"/>
</dbReference>
<dbReference type="InterPro" id="IPR036291">
    <property type="entry name" value="NAD(P)-bd_dom_sf"/>
</dbReference>
<evidence type="ECO:0000256" key="2">
    <source>
        <dbReference type="ARBA" id="ARBA00023002"/>
    </source>
</evidence>
<dbReference type="InterPro" id="IPR013154">
    <property type="entry name" value="ADH-like_N"/>
</dbReference>
<dbReference type="SUPFAM" id="SSF50129">
    <property type="entry name" value="GroES-like"/>
    <property type="match status" value="1"/>
</dbReference>
<proteinExistence type="predicted"/>